<proteinExistence type="inferred from homology"/>
<accession>A0A8C4RD74</accession>
<dbReference type="GO" id="GO:0006612">
    <property type="term" value="P:protein targeting to membrane"/>
    <property type="evidence" value="ECO:0007669"/>
    <property type="project" value="TreeGrafter"/>
</dbReference>
<comment type="subcellular location">
    <subcellularLocation>
        <location evidence="1">Late endosome membrane</location>
        <topology evidence="1">Peripheral membrane protein</topology>
    </subcellularLocation>
</comment>
<evidence type="ECO:0000256" key="8">
    <source>
        <dbReference type="SAM" id="MobiDB-lite"/>
    </source>
</evidence>
<dbReference type="GO" id="GO:0006623">
    <property type="term" value="P:protein targeting to vacuole"/>
    <property type="evidence" value="ECO:0007669"/>
    <property type="project" value="TreeGrafter"/>
</dbReference>
<organism evidence="10 11">
    <name type="scientific">Eptatretus burgeri</name>
    <name type="common">Inshore hagfish</name>
    <dbReference type="NCBI Taxonomy" id="7764"/>
    <lineage>
        <taxon>Eukaryota</taxon>
        <taxon>Metazoa</taxon>
        <taxon>Chordata</taxon>
        <taxon>Craniata</taxon>
        <taxon>Vertebrata</taxon>
        <taxon>Cyclostomata</taxon>
        <taxon>Myxini</taxon>
        <taxon>Myxiniformes</taxon>
        <taxon>Myxinidae</taxon>
        <taxon>Eptatretinae</taxon>
        <taxon>Eptatretus</taxon>
    </lineage>
</organism>
<reference evidence="10" key="1">
    <citation type="submission" date="2025-08" db="UniProtKB">
        <authorList>
            <consortium name="Ensembl"/>
        </authorList>
    </citation>
    <scope>IDENTIFICATION</scope>
</reference>
<feature type="domain" description="VPS37 C-terminal" evidence="9">
    <location>
        <begin position="1"/>
        <end position="91"/>
    </location>
</feature>
<evidence type="ECO:0000259" key="9">
    <source>
        <dbReference type="PROSITE" id="PS51314"/>
    </source>
</evidence>
<feature type="region of interest" description="Disordered" evidence="8">
    <location>
        <begin position="85"/>
        <end position="118"/>
    </location>
</feature>
<evidence type="ECO:0000256" key="3">
    <source>
        <dbReference type="ARBA" id="ARBA00022448"/>
    </source>
</evidence>
<dbReference type="GO" id="GO:0043162">
    <property type="term" value="P:ubiquitin-dependent protein catabolic process via the multivesicular body sorting pathway"/>
    <property type="evidence" value="ECO:0007669"/>
    <property type="project" value="TreeGrafter"/>
</dbReference>
<feature type="compositionally biased region" description="Pro residues" evidence="8">
    <location>
        <begin position="191"/>
        <end position="211"/>
    </location>
</feature>
<protein>
    <recommendedName>
        <fullName evidence="9">VPS37 C-terminal domain-containing protein</fullName>
    </recommendedName>
</protein>
<dbReference type="Ensembl" id="ENSEBUT00000028256.1">
    <property type="protein sequence ID" value="ENSEBUP00000027680.1"/>
    <property type="gene ID" value="ENSEBUG00000016945.1"/>
</dbReference>
<dbReference type="Pfam" id="PF07200">
    <property type="entry name" value="Mod_r"/>
    <property type="match status" value="1"/>
</dbReference>
<comment type="function">
    <text evidence="6">Component of the ESCRT-I complex, a regulator of vesicular trafficking process. Required for the sorting of endocytic ubiquitinated cargos into multivesicular bodies. May be involved in cell growth and differentiation.</text>
</comment>
<evidence type="ECO:0000256" key="1">
    <source>
        <dbReference type="ARBA" id="ARBA00004633"/>
    </source>
</evidence>
<evidence type="ECO:0000256" key="6">
    <source>
        <dbReference type="ARBA" id="ARBA00025010"/>
    </source>
</evidence>
<evidence type="ECO:0000256" key="2">
    <source>
        <dbReference type="ARBA" id="ARBA00007617"/>
    </source>
</evidence>
<dbReference type="GO" id="GO:0000813">
    <property type="term" value="C:ESCRT I complex"/>
    <property type="evidence" value="ECO:0007669"/>
    <property type="project" value="TreeGrafter"/>
</dbReference>
<evidence type="ECO:0000256" key="7">
    <source>
        <dbReference type="PROSITE-ProRule" id="PRU00646"/>
    </source>
</evidence>
<reference evidence="10" key="2">
    <citation type="submission" date="2025-09" db="UniProtKB">
        <authorList>
            <consortium name="Ensembl"/>
        </authorList>
    </citation>
    <scope>IDENTIFICATION</scope>
</reference>
<dbReference type="GeneTree" id="ENSGT00980000199093"/>
<dbReference type="GO" id="GO:0031902">
    <property type="term" value="C:late endosome membrane"/>
    <property type="evidence" value="ECO:0007669"/>
    <property type="project" value="UniProtKB-SubCell"/>
</dbReference>
<dbReference type="AlphaFoldDB" id="A0A8C4RD74"/>
<dbReference type="PANTHER" id="PTHR13678">
    <property type="entry name" value="VACUOLAR PROTEIN SORTING-ASSOCIATED PROTEIN 37"/>
    <property type="match status" value="1"/>
</dbReference>
<dbReference type="PANTHER" id="PTHR13678:SF27">
    <property type="entry name" value="LD45836P"/>
    <property type="match status" value="1"/>
</dbReference>
<keyword evidence="3 7" id="KW-0813">Transport</keyword>
<keyword evidence="11" id="KW-1185">Reference proteome</keyword>
<dbReference type="OMA" id="IETHAMA"/>
<name>A0A8C4RD74_EPTBU</name>
<keyword evidence="4" id="KW-0967">Endosome</keyword>
<evidence type="ECO:0000313" key="10">
    <source>
        <dbReference type="Ensembl" id="ENSEBUP00000027680.1"/>
    </source>
</evidence>
<dbReference type="Proteomes" id="UP000694388">
    <property type="component" value="Unplaced"/>
</dbReference>
<evidence type="ECO:0000256" key="4">
    <source>
        <dbReference type="ARBA" id="ARBA00022753"/>
    </source>
</evidence>
<feature type="region of interest" description="Disordered" evidence="8">
    <location>
        <begin position="183"/>
        <end position="222"/>
    </location>
</feature>
<comment type="similarity">
    <text evidence="2">Belongs to the VPS37 family.</text>
</comment>
<sequence>MVDNVPGHYWPDKTHTNSNVFFLTSVLHKIQQEHLKIETHAMAENLLEGQSSLDTFLETYQNKRQLAHNRRIKIEKLQEILRKQHDWQSQSHMSSPLSQQGQSSTPPIYPARPAPMPPGQPNVPGPMATQCPVMPGTRYTHPCQVQVAPNVALNQSLPHQPMIPFAYPQPSYGHPSMPMPIIPGQCGSNRPPMPQPQFWPSSQPPPLPPRSYPAQIGFALPR</sequence>
<feature type="compositionally biased region" description="Pro residues" evidence="8">
    <location>
        <begin position="107"/>
        <end position="118"/>
    </location>
</feature>
<dbReference type="PROSITE" id="PS51314">
    <property type="entry name" value="VPS37_C"/>
    <property type="match status" value="1"/>
</dbReference>
<feature type="compositionally biased region" description="Polar residues" evidence="8">
    <location>
        <begin position="87"/>
        <end position="105"/>
    </location>
</feature>
<dbReference type="InterPro" id="IPR009851">
    <property type="entry name" value="Mod_r"/>
</dbReference>
<evidence type="ECO:0000313" key="11">
    <source>
        <dbReference type="Proteomes" id="UP000694388"/>
    </source>
</evidence>
<evidence type="ECO:0000256" key="5">
    <source>
        <dbReference type="ARBA" id="ARBA00022927"/>
    </source>
</evidence>
<keyword evidence="5 7" id="KW-0653">Protein transport</keyword>